<dbReference type="InterPro" id="IPR029058">
    <property type="entry name" value="AB_hydrolase_fold"/>
</dbReference>
<dbReference type="GO" id="GO:0047570">
    <property type="term" value="F:3-oxoadipate enol-lactonase activity"/>
    <property type="evidence" value="ECO:0007669"/>
    <property type="project" value="UniProtKB-EC"/>
</dbReference>
<dbReference type="EC" id="3.1.1.24" evidence="2"/>
<feature type="domain" description="AB hydrolase-1" evidence="1">
    <location>
        <begin position="5"/>
        <end position="223"/>
    </location>
</feature>
<dbReference type="InterPro" id="IPR050228">
    <property type="entry name" value="Carboxylesterase_BioH"/>
</dbReference>
<dbReference type="PANTHER" id="PTHR43194:SF2">
    <property type="entry name" value="PEROXISOMAL MEMBRANE PROTEIN LPX1"/>
    <property type="match status" value="1"/>
</dbReference>
<evidence type="ECO:0000259" key="1">
    <source>
        <dbReference type="Pfam" id="PF12697"/>
    </source>
</evidence>
<organism evidence="2 3">
    <name type="scientific">Roseovarius halotolerans</name>
    <dbReference type="NCBI Taxonomy" id="505353"/>
    <lineage>
        <taxon>Bacteria</taxon>
        <taxon>Pseudomonadati</taxon>
        <taxon>Pseudomonadota</taxon>
        <taxon>Alphaproteobacteria</taxon>
        <taxon>Rhodobacterales</taxon>
        <taxon>Roseobacteraceae</taxon>
        <taxon>Roseovarius</taxon>
    </lineage>
</organism>
<name>A0A1X6ZAM9_9RHOB</name>
<dbReference type="Proteomes" id="UP000193207">
    <property type="component" value="Unassembled WGS sequence"/>
</dbReference>
<sequence length="241" mass="26384">MRDPLVLLPGLMCDSRLFRDQIEALSADHAVMVAPVSQGERMEEIASALLDQLPPRFALAGHSVGGMVAMEILRRAPDRVLRLALMNTSPLAETPQAAADYEPAIIKLKSGRLDEAVQALIPAESLAPGSRRQAMVSEQVAMAARVGEGAIIRQIRAMQRRRDYQPVLRRCRVPTLVLCGAEDALIPVKRHGFLAELIPYARLEVIEGAGHLTPMEEPEATTAALRTWIAQPYVLQSRTDA</sequence>
<dbReference type="AlphaFoldDB" id="A0A1X6ZAM9"/>
<evidence type="ECO:0000313" key="2">
    <source>
        <dbReference type="EMBL" id="SLN45570.1"/>
    </source>
</evidence>
<dbReference type="PRINTS" id="PR00111">
    <property type="entry name" value="ABHYDROLASE"/>
</dbReference>
<proteinExistence type="predicted"/>
<dbReference type="Pfam" id="PF12697">
    <property type="entry name" value="Abhydrolase_6"/>
    <property type="match status" value="1"/>
</dbReference>
<dbReference type="OrthoDB" id="5491135at2"/>
<evidence type="ECO:0000313" key="3">
    <source>
        <dbReference type="Proteomes" id="UP000193207"/>
    </source>
</evidence>
<keyword evidence="3" id="KW-1185">Reference proteome</keyword>
<dbReference type="EMBL" id="FWFU01000003">
    <property type="protein sequence ID" value="SLN45570.1"/>
    <property type="molecule type" value="Genomic_DNA"/>
</dbReference>
<dbReference type="RefSeq" id="WP_085818034.1">
    <property type="nucleotide sequence ID" value="NZ_FWFU01000003.1"/>
</dbReference>
<dbReference type="SUPFAM" id="SSF53474">
    <property type="entry name" value="alpha/beta-Hydrolases"/>
    <property type="match status" value="1"/>
</dbReference>
<protein>
    <submittedName>
        <fullName evidence="2">3-oxoadipate enol-lactonase 2</fullName>
        <ecNumber evidence="2">3.1.1.24</ecNumber>
    </submittedName>
</protein>
<reference evidence="2 3" key="1">
    <citation type="submission" date="2017-03" db="EMBL/GenBank/DDBJ databases">
        <authorList>
            <person name="Afonso C.L."/>
            <person name="Miller P.J."/>
            <person name="Scott M.A."/>
            <person name="Spackman E."/>
            <person name="Goraichik I."/>
            <person name="Dimitrov K.M."/>
            <person name="Suarez D.L."/>
            <person name="Swayne D.E."/>
        </authorList>
    </citation>
    <scope>NUCLEOTIDE SEQUENCE [LARGE SCALE GENOMIC DNA]</scope>
    <source>
        <strain evidence="2 3">CECT 8110</strain>
    </source>
</reference>
<gene>
    <name evidence="2" type="primary">catD_2</name>
    <name evidence="2" type="ORF">ROH8110_02411</name>
</gene>
<keyword evidence="2" id="KW-0378">Hydrolase</keyword>
<accession>A0A1X6ZAM9</accession>
<dbReference type="PANTHER" id="PTHR43194">
    <property type="entry name" value="HYDROLASE ALPHA/BETA FOLD FAMILY"/>
    <property type="match status" value="1"/>
</dbReference>
<dbReference type="Gene3D" id="3.40.50.1820">
    <property type="entry name" value="alpha/beta hydrolase"/>
    <property type="match status" value="1"/>
</dbReference>
<dbReference type="InterPro" id="IPR000073">
    <property type="entry name" value="AB_hydrolase_1"/>
</dbReference>